<keyword evidence="3" id="KW-1185">Reference proteome</keyword>
<accession>A0A8S8X9L5</accession>
<protein>
    <submittedName>
        <fullName evidence="2">Uncharacterized protein</fullName>
    </submittedName>
</protein>
<feature type="region of interest" description="Disordered" evidence="1">
    <location>
        <begin position="1"/>
        <end position="23"/>
    </location>
</feature>
<name>A0A8S8X9L5_9PROT</name>
<organism evidence="2 3">
    <name type="scientific">Roseiterribacter gracilis</name>
    <dbReference type="NCBI Taxonomy" id="2812848"/>
    <lineage>
        <taxon>Bacteria</taxon>
        <taxon>Pseudomonadati</taxon>
        <taxon>Pseudomonadota</taxon>
        <taxon>Alphaproteobacteria</taxon>
        <taxon>Rhodospirillales</taxon>
        <taxon>Roseiterribacteraceae</taxon>
        <taxon>Roseiterribacter</taxon>
    </lineage>
</organism>
<comment type="caution">
    <text evidence="2">The sequence shown here is derived from an EMBL/GenBank/DDBJ whole genome shotgun (WGS) entry which is preliminary data.</text>
</comment>
<proteinExistence type="predicted"/>
<dbReference type="EMBL" id="BOPV01000001">
    <property type="protein sequence ID" value="GIL40698.1"/>
    <property type="molecule type" value="Genomic_DNA"/>
</dbReference>
<evidence type="ECO:0000256" key="1">
    <source>
        <dbReference type="SAM" id="MobiDB-lite"/>
    </source>
</evidence>
<gene>
    <name evidence="2" type="ORF">TMPK1_29350</name>
</gene>
<reference evidence="2" key="1">
    <citation type="submission" date="2021-02" db="EMBL/GenBank/DDBJ databases">
        <title>Genome sequence of Rhodospirillales sp. strain TMPK1 isolated from soil.</title>
        <authorList>
            <person name="Nakai R."/>
            <person name="Kusada H."/>
            <person name="Tamaki H."/>
        </authorList>
    </citation>
    <scope>NUCLEOTIDE SEQUENCE</scope>
    <source>
        <strain evidence="2">TMPK1</strain>
    </source>
</reference>
<evidence type="ECO:0000313" key="3">
    <source>
        <dbReference type="Proteomes" id="UP000681075"/>
    </source>
</evidence>
<dbReference type="AlphaFoldDB" id="A0A8S8X9L5"/>
<evidence type="ECO:0000313" key="2">
    <source>
        <dbReference type="EMBL" id="GIL40698.1"/>
    </source>
</evidence>
<sequence>MKADMESPVVSIPSPTNPARRIPLRGWADRGDLGHAIRDVVALADRQATATALAQTAQRMARALAVAEATLRRAKCLRVADIDDELVRTMMDALLRQGRLDGAGPLSARSTLDHEDAALSILRRLPGRACRLPERVVFAPTNALVREPLDEGAIAKLDDAIRIGMETASTRARLFDAVPFLLAFARISGLTDAQLFELSTACIVKDVRGAHRLRYVKHRAGGPQSLRLDPAQAIALREVRDRWLQLSAGVRAAAATRDLACLWVVADRRGRPVAQRYDRHETTIRSCVRSWCLARDLPIEIARRPFTSIRRLALKETSREGTIDLAARRAGHAGELDPTYVRTLSSEEECLVAVLASGEDLLRRAARYADGAVG</sequence>
<dbReference type="Proteomes" id="UP000681075">
    <property type="component" value="Unassembled WGS sequence"/>
</dbReference>
<dbReference type="RefSeq" id="WP_420243871.1">
    <property type="nucleotide sequence ID" value="NZ_BOPV01000001.1"/>
</dbReference>